<evidence type="ECO:0000313" key="3">
    <source>
        <dbReference type="Proteomes" id="UP000630936"/>
    </source>
</evidence>
<name>A0A918Q4E2_9ACTN</name>
<dbReference type="Proteomes" id="UP000630936">
    <property type="component" value="Unassembled WGS sequence"/>
</dbReference>
<accession>A0A918Q4E2</accession>
<evidence type="ECO:0000256" key="1">
    <source>
        <dbReference type="SAM" id="SignalP"/>
    </source>
</evidence>
<reference evidence="2" key="1">
    <citation type="journal article" date="2014" name="Int. J. Syst. Evol. Microbiol.">
        <title>Complete genome sequence of Corynebacterium casei LMG S-19264T (=DSM 44701T), isolated from a smear-ripened cheese.</title>
        <authorList>
            <consortium name="US DOE Joint Genome Institute (JGI-PGF)"/>
            <person name="Walter F."/>
            <person name="Albersmeier A."/>
            <person name="Kalinowski J."/>
            <person name="Ruckert C."/>
        </authorList>
    </citation>
    <scope>NUCLEOTIDE SEQUENCE</scope>
    <source>
        <strain evidence="2">JCM 4988</strain>
    </source>
</reference>
<feature type="chain" id="PRO_5039584802" description="Abortive phage infection protein" evidence="1">
    <location>
        <begin position="32"/>
        <end position="389"/>
    </location>
</feature>
<evidence type="ECO:0000313" key="2">
    <source>
        <dbReference type="EMBL" id="GGZ33396.1"/>
    </source>
</evidence>
<dbReference type="InterPro" id="IPR006311">
    <property type="entry name" value="TAT_signal"/>
</dbReference>
<keyword evidence="1" id="KW-0732">Signal</keyword>
<dbReference type="SUPFAM" id="SSF51445">
    <property type="entry name" value="(Trans)glycosidases"/>
    <property type="match status" value="1"/>
</dbReference>
<dbReference type="InterPro" id="IPR017853">
    <property type="entry name" value="GH"/>
</dbReference>
<feature type="signal peptide" evidence="1">
    <location>
        <begin position="1"/>
        <end position="31"/>
    </location>
</feature>
<protein>
    <recommendedName>
        <fullName evidence="4">Abortive phage infection protein</fullName>
    </recommendedName>
</protein>
<dbReference type="RefSeq" id="WP_229869116.1">
    <property type="nucleotide sequence ID" value="NZ_BMWG01000007.1"/>
</dbReference>
<dbReference type="EMBL" id="BMWG01000007">
    <property type="protein sequence ID" value="GGZ33396.1"/>
    <property type="molecule type" value="Genomic_DNA"/>
</dbReference>
<reference evidence="2" key="2">
    <citation type="submission" date="2020-09" db="EMBL/GenBank/DDBJ databases">
        <authorList>
            <person name="Sun Q."/>
            <person name="Ohkuma M."/>
        </authorList>
    </citation>
    <scope>NUCLEOTIDE SEQUENCE</scope>
    <source>
        <strain evidence="2">JCM 4988</strain>
    </source>
</reference>
<sequence>MTQSYAINRAAFLRRAAALGLLAAVAPGAGAGPAAAAAVSGGSRGAAGRGLTYRGIFYDTGTAYGPGTTTREVWSPSLMRTDLRAIDKELRCNAVTVSGADLGRLELSAREALRRGLQVTLQPRLFDHPQPEILAHLARTARLAERLRTSYRSEVILAVGCEYVLFAPGIVPGATFLDRIRYLTEGQFDHPAILRRLDGFVRAAVAVARENFHGRITYGSAPGLEEIDWSLFDIVGLDYYTYHRDPREHTRELAPFRRWNKPVMILEFGCGTFRGAAERGGDGWSVVDWDRPVPEVVGDVLRDEREQAEHIANMLGVFEREGFLGASLYGFIAPDSPHSPVPRYDLDVASFSVVKVIRRDHTDPASPYHWEPKLSFSAVARHNRAASGR</sequence>
<dbReference type="PROSITE" id="PS51318">
    <property type="entry name" value="TAT"/>
    <property type="match status" value="1"/>
</dbReference>
<keyword evidence="3" id="KW-1185">Reference proteome</keyword>
<evidence type="ECO:0008006" key="4">
    <source>
        <dbReference type="Google" id="ProtNLM"/>
    </source>
</evidence>
<organism evidence="2 3">
    <name type="scientific">Streptomyces inusitatus</name>
    <dbReference type="NCBI Taxonomy" id="68221"/>
    <lineage>
        <taxon>Bacteria</taxon>
        <taxon>Bacillati</taxon>
        <taxon>Actinomycetota</taxon>
        <taxon>Actinomycetes</taxon>
        <taxon>Kitasatosporales</taxon>
        <taxon>Streptomycetaceae</taxon>
        <taxon>Streptomyces</taxon>
    </lineage>
</organism>
<dbReference type="Gene3D" id="3.20.20.80">
    <property type="entry name" value="Glycosidases"/>
    <property type="match status" value="1"/>
</dbReference>
<comment type="caution">
    <text evidence="2">The sequence shown here is derived from an EMBL/GenBank/DDBJ whole genome shotgun (WGS) entry which is preliminary data.</text>
</comment>
<dbReference type="AlphaFoldDB" id="A0A918Q4E2"/>
<proteinExistence type="predicted"/>
<gene>
    <name evidence="2" type="ORF">GCM10010387_29420</name>
</gene>